<dbReference type="Proteomes" id="UP000029409">
    <property type="component" value="Chromosome"/>
</dbReference>
<evidence type="ECO:0000259" key="1">
    <source>
        <dbReference type="Pfam" id="PF03167"/>
    </source>
</evidence>
<dbReference type="AlphaFoldDB" id="A0A089HM46"/>
<name>A0A089HM46_PAEDU</name>
<dbReference type="STRING" id="44251.PDUR_05085"/>
<proteinExistence type="predicted"/>
<reference evidence="2 3" key="1">
    <citation type="submission" date="2014-08" db="EMBL/GenBank/DDBJ databases">
        <title>Comparative genomics of the Paenibacillus odorifer group.</title>
        <authorList>
            <person name="den Bakker H.C."/>
            <person name="Tsai Y.-C."/>
            <person name="Martin N."/>
            <person name="Korlach J."/>
            <person name="Wiedmann M."/>
        </authorList>
    </citation>
    <scope>NUCLEOTIDE SEQUENCE [LARGE SCALE GENOMIC DNA]</scope>
    <source>
        <strain evidence="2 3">DSM 1735</strain>
    </source>
</reference>
<dbReference type="KEGG" id="pdu:PDUR_05085"/>
<dbReference type="Gene3D" id="3.40.470.10">
    <property type="entry name" value="Uracil-DNA glycosylase-like domain"/>
    <property type="match status" value="1"/>
</dbReference>
<dbReference type="eggNOG" id="COG1573">
    <property type="taxonomic scope" value="Bacteria"/>
</dbReference>
<dbReference type="CDD" id="cd10035">
    <property type="entry name" value="UDG_like"/>
    <property type="match status" value="1"/>
</dbReference>
<dbReference type="EMBL" id="CP009288">
    <property type="protein sequence ID" value="AIQ11418.1"/>
    <property type="molecule type" value="Genomic_DNA"/>
</dbReference>
<organism evidence="2 3">
    <name type="scientific">Paenibacillus durus</name>
    <name type="common">Paenibacillus azotofixans</name>
    <dbReference type="NCBI Taxonomy" id="44251"/>
    <lineage>
        <taxon>Bacteria</taxon>
        <taxon>Bacillati</taxon>
        <taxon>Bacillota</taxon>
        <taxon>Bacilli</taxon>
        <taxon>Bacillales</taxon>
        <taxon>Paenibacillaceae</taxon>
        <taxon>Paenibacillus</taxon>
    </lineage>
</organism>
<gene>
    <name evidence="2" type="ORF">PDUR_05085</name>
</gene>
<keyword evidence="3" id="KW-1185">Reference proteome</keyword>
<dbReference type="SUPFAM" id="SSF52141">
    <property type="entry name" value="Uracil-DNA glycosylase-like"/>
    <property type="match status" value="1"/>
</dbReference>
<evidence type="ECO:0000313" key="2">
    <source>
        <dbReference type="EMBL" id="AIQ11418.1"/>
    </source>
</evidence>
<feature type="domain" description="Uracil-DNA glycosylase-like" evidence="1">
    <location>
        <begin position="88"/>
        <end position="230"/>
    </location>
</feature>
<dbReference type="RefSeq" id="WP_042205328.1">
    <property type="nucleotide sequence ID" value="NZ_CP009288.1"/>
</dbReference>
<dbReference type="Pfam" id="PF03167">
    <property type="entry name" value="UDG"/>
    <property type="match status" value="1"/>
</dbReference>
<sequence length="244" mass="27664">MDVQKEPIKLKATDKRVQPCGEGDSPKVNDSWLHLEVAEEENFNKKVHALIRSIASKQDFPSVNNFYAESVHCRTNLAKYFNALFWSKPKVIFIGEAPGVRGCALTGTPFTSERILRGGRLNRHFPRTSFYVEGNSYEGSAHYFWETIDLMTAPPVLWNVFPLHPYKIVQGVMKNRTPKSAEKKWGREILQQVMDLFPNVQVVSVGNNAKDACATLGIITTGHIIHPAYHANEFREQMRSFITG</sequence>
<evidence type="ECO:0000313" key="3">
    <source>
        <dbReference type="Proteomes" id="UP000029409"/>
    </source>
</evidence>
<accession>A0A089HM46</accession>
<protein>
    <recommendedName>
        <fullName evidence="1">Uracil-DNA glycosylase-like domain-containing protein</fullName>
    </recommendedName>
</protein>
<dbReference type="InterPro" id="IPR036895">
    <property type="entry name" value="Uracil-DNA_glycosylase-like_sf"/>
</dbReference>
<dbReference type="InterPro" id="IPR005122">
    <property type="entry name" value="Uracil-DNA_glycosylase-like"/>
</dbReference>